<dbReference type="GeneID" id="106173597"/>
<evidence type="ECO:0000256" key="1">
    <source>
        <dbReference type="ARBA" id="ARBA00001933"/>
    </source>
</evidence>
<proteinExistence type="inferred from homology"/>
<gene>
    <name evidence="7" type="primary">LOC106173597</name>
</gene>
<dbReference type="Gene3D" id="3.40.50.1100">
    <property type="match status" value="2"/>
</dbReference>
<dbReference type="InterPro" id="IPR027417">
    <property type="entry name" value="P-loop_NTPase"/>
</dbReference>
<evidence type="ECO:0000313" key="6">
    <source>
        <dbReference type="Proteomes" id="UP000085678"/>
    </source>
</evidence>
<evidence type="ECO:0000256" key="3">
    <source>
        <dbReference type="ARBA" id="ARBA00022898"/>
    </source>
</evidence>
<reference evidence="7" key="1">
    <citation type="submission" date="2025-08" db="UniProtKB">
        <authorList>
            <consortium name="RefSeq"/>
        </authorList>
    </citation>
    <scope>IDENTIFICATION</scope>
    <source>
        <tissue evidence="7">Gonads</tissue>
    </source>
</reference>
<comment type="similarity">
    <text evidence="2">Belongs to the threonine synthase family.</text>
</comment>
<dbReference type="InterPro" id="IPR036052">
    <property type="entry name" value="TrpB-like_PALP_sf"/>
</dbReference>
<dbReference type="AlphaFoldDB" id="A0A1S3JJY4"/>
<dbReference type="SUPFAM" id="SSF52540">
    <property type="entry name" value="P-loop containing nucleoside triphosphate hydrolases"/>
    <property type="match status" value="1"/>
</dbReference>
<keyword evidence="3 4" id="KW-0663">Pyridoxal phosphate</keyword>
<dbReference type="InterPro" id="IPR000623">
    <property type="entry name" value="Shikimate_kinase/TSH1"/>
</dbReference>
<dbReference type="PRINTS" id="PR01100">
    <property type="entry name" value="SHIKIMTKNASE"/>
</dbReference>
<feature type="domain" description="Threonine synthase N-terminal" evidence="5">
    <location>
        <begin position="216"/>
        <end position="302"/>
    </location>
</feature>
<accession>A0A1S3JJY4</accession>
<dbReference type="Pfam" id="PF01202">
    <property type="entry name" value="SKI"/>
    <property type="match status" value="1"/>
</dbReference>
<dbReference type="InterPro" id="IPR029144">
    <property type="entry name" value="Thr_synth_N"/>
</dbReference>
<comment type="cofactor">
    <cofactor evidence="1 4">
        <name>pyridoxal 5'-phosphate</name>
        <dbReference type="ChEBI" id="CHEBI:597326"/>
    </cofactor>
</comment>
<evidence type="ECO:0000256" key="2">
    <source>
        <dbReference type="ARBA" id="ARBA00005517"/>
    </source>
</evidence>
<evidence type="ECO:0000259" key="5">
    <source>
        <dbReference type="Pfam" id="PF14821"/>
    </source>
</evidence>
<dbReference type="Pfam" id="PF14821">
    <property type="entry name" value="Thr_synth_N"/>
    <property type="match status" value="1"/>
</dbReference>
<dbReference type="Gene3D" id="3.90.1380.10">
    <property type="entry name" value="Threonine synthase, N-terminal domain"/>
    <property type="match status" value="1"/>
</dbReference>
<evidence type="ECO:0000313" key="7">
    <source>
        <dbReference type="RefSeq" id="XP_013410219.1"/>
    </source>
</evidence>
<dbReference type="RefSeq" id="XP_013410219.1">
    <property type="nucleotide sequence ID" value="XM_013554765.1"/>
</dbReference>
<protein>
    <submittedName>
        <fullName evidence="7">Threonine synthase-like 1 isoform X1</fullName>
    </submittedName>
</protein>
<dbReference type="CDD" id="cd01560">
    <property type="entry name" value="Thr-synth_2"/>
    <property type="match status" value="1"/>
</dbReference>
<dbReference type="PANTHER" id="PTHR43515:SF1">
    <property type="entry name" value="THREONINE SYNTHASE-LIKE 1"/>
    <property type="match status" value="1"/>
</dbReference>
<dbReference type="HAMAP" id="MF_00109">
    <property type="entry name" value="Shikimate_kinase"/>
    <property type="match status" value="1"/>
</dbReference>
<dbReference type="Proteomes" id="UP000085678">
    <property type="component" value="Unplaced"/>
</dbReference>
<keyword evidence="6" id="KW-1185">Reference proteome</keyword>
<sequence>MTVHDVFKQRKPNMLSALKCFKATGVSQALRRNFVSRGTCLKNNIFLMGSPGSGKTTVGRLLGDRLGKRVIDVDNDHLESYWNMSVADKLQQVGGDQFLQDEGEALLNLRAEDSIISLSGSNPMHPAAMEHIQRTGMVIFLDVQHDNIVDRLERMKVNRIVGQGRGVPMIDILKYRQQFYEGNYDLRILCEDGETQESIADKIVKSLGEFKSPPHRYTSTRSNLGKGSAENHKSFCDVVLEGLAPDKGLYIRNGAFPKFTPGELQRLLPLSYQERALRILEKWIHPDDLHPRLLGNMINNAYSLSSFNCHKVFPLVHLRGNQYLMELFHGPTASFKDAALQLMPQFFQHSLDTKEDSNTRYLILVATSGDTGGAVLDGFAKHAGPRVGVMVLYPNQGISPIQKLQMTSMTGDRVSVVGVESDFDFCQSTVKKIISNPDMADKLLESFGCKLSAANSINWGRLLPQTVYHITAYLDLVQTSGIKMGEMVDLCIPTGNFGNILTAFYAREMGVPIHRLILASNVNNILTEFFTTGRYNLRNQHLRQTISPAIDILKSSNLERFLYHMTDGDFDQIKEWYSQLDKDGHFTVPTELVNKMQDIIKVDWCSEEDCKSAMRDTFQETGYLLDPHTAVGKVIADRFNQGDRPVVIASTAHYGKFAQDVYSAINKDDGRLDLNPAELFEELGARHPRPAMHWTLGNVVEKAPVHRTVCGADVREIEQELEKFVEKCWR</sequence>
<dbReference type="GO" id="GO:0005737">
    <property type="term" value="C:cytoplasm"/>
    <property type="evidence" value="ECO:0007669"/>
    <property type="project" value="TreeGrafter"/>
</dbReference>
<evidence type="ECO:0000256" key="4">
    <source>
        <dbReference type="PIRSR" id="PIRSR604450-51"/>
    </source>
</evidence>
<dbReference type="CDD" id="cd00464">
    <property type="entry name" value="SK"/>
    <property type="match status" value="1"/>
</dbReference>
<dbReference type="NCBIfam" id="TIGR00260">
    <property type="entry name" value="thrC"/>
    <property type="match status" value="1"/>
</dbReference>
<dbReference type="InParanoid" id="A0A1S3JJY4"/>
<organism evidence="6 7">
    <name type="scientific">Lingula anatina</name>
    <name type="common">Brachiopod</name>
    <name type="synonym">Lingula unguis</name>
    <dbReference type="NCBI Taxonomy" id="7574"/>
    <lineage>
        <taxon>Eukaryota</taxon>
        <taxon>Metazoa</taxon>
        <taxon>Spiralia</taxon>
        <taxon>Lophotrochozoa</taxon>
        <taxon>Brachiopoda</taxon>
        <taxon>Linguliformea</taxon>
        <taxon>Lingulata</taxon>
        <taxon>Lingulida</taxon>
        <taxon>Linguloidea</taxon>
        <taxon>Lingulidae</taxon>
        <taxon>Lingula</taxon>
    </lineage>
</organism>
<dbReference type="InterPro" id="IPR037158">
    <property type="entry name" value="Thr_synth_N_sf"/>
</dbReference>
<dbReference type="SUPFAM" id="SSF53686">
    <property type="entry name" value="Tryptophan synthase beta subunit-like PLP-dependent enzymes"/>
    <property type="match status" value="1"/>
</dbReference>
<dbReference type="KEGG" id="lak:106173597"/>
<feature type="modified residue" description="N6-(pyridoxal phosphate)lysine" evidence="4">
    <location>
        <position position="336"/>
    </location>
</feature>
<dbReference type="InterPro" id="IPR031322">
    <property type="entry name" value="Shikimate/glucono_kinase"/>
</dbReference>
<dbReference type="OrthoDB" id="5203861at2759"/>
<dbReference type="InterPro" id="IPR004450">
    <property type="entry name" value="Thr_synthase-like"/>
</dbReference>
<dbReference type="STRING" id="7574.A0A1S3JJY4"/>
<dbReference type="Gene3D" id="3.40.50.300">
    <property type="entry name" value="P-loop containing nucleotide triphosphate hydrolases"/>
    <property type="match status" value="1"/>
</dbReference>
<dbReference type="PANTHER" id="PTHR43515">
    <property type="entry name" value="THREONINE SYNTHASE-LIKE 1"/>
    <property type="match status" value="1"/>
</dbReference>
<name>A0A1S3JJY4_LINAN</name>